<gene>
    <name evidence="1" type="ORF">PAECIP111802_02425</name>
</gene>
<dbReference type="Proteomes" id="UP000730618">
    <property type="component" value="Unassembled WGS sequence"/>
</dbReference>
<evidence type="ECO:0000313" key="1">
    <source>
        <dbReference type="EMBL" id="CAG7638289.1"/>
    </source>
</evidence>
<protein>
    <recommendedName>
        <fullName evidence="3">Glycosyltransferase family 4 protein</fullName>
    </recommendedName>
</protein>
<accession>A0ABN7TLX8</accession>
<dbReference type="EMBL" id="CAJVCE010000006">
    <property type="protein sequence ID" value="CAG7638289.1"/>
    <property type="molecule type" value="Genomic_DNA"/>
</dbReference>
<evidence type="ECO:0000313" key="2">
    <source>
        <dbReference type="Proteomes" id="UP000730618"/>
    </source>
</evidence>
<name>A0ABN7TLX8_9BACL</name>
<reference evidence="1 2" key="1">
    <citation type="submission" date="2021-06" db="EMBL/GenBank/DDBJ databases">
        <authorList>
            <person name="Criscuolo A."/>
        </authorList>
    </citation>
    <scope>NUCLEOTIDE SEQUENCE [LARGE SCALE GENOMIC DNA]</scope>
    <source>
        <strain evidence="2">CIP 111802</strain>
    </source>
</reference>
<proteinExistence type="predicted"/>
<sequence>MIDQVLCGSYGLLSVEAMALGKPAVVFVRDDLLGTFAGGVPPVCNANPDTLYDVLRALLQSGSALRQKGMEGRAYVEAYHDRCAVVRQLLGLYSRVSGRST</sequence>
<keyword evidence="2" id="KW-1185">Reference proteome</keyword>
<organism evidence="1 2">
    <name type="scientific">Paenibacillus allorhizosphaerae</name>
    <dbReference type="NCBI Taxonomy" id="2849866"/>
    <lineage>
        <taxon>Bacteria</taxon>
        <taxon>Bacillati</taxon>
        <taxon>Bacillota</taxon>
        <taxon>Bacilli</taxon>
        <taxon>Bacillales</taxon>
        <taxon>Paenibacillaceae</taxon>
        <taxon>Paenibacillus</taxon>
    </lineage>
</organism>
<evidence type="ECO:0008006" key="3">
    <source>
        <dbReference type="Google" id="ProtNLM"/>
    </source>
</evidence>
<comment type="caution">
    <text evidence="1">The sequence shown here is derived from an EMBL/GenBank/DDBJ whole genome shotgun (WGS) entry which is preliminary data.</text>
</comment>
<dbReference type="RefSeq" id="WP_218098768.1">
    <property type="nucleotide sequence ID" value="NZ_CAJVCE010000006.1"/>
</dbReference>